<evidence type="ECO:0000256" key="2">
    <source>
        <dbReference type="ARBA" id="ARBA00023012"/>
    </source>
</evidence>
<organism evidence="5 6">
    <name type="scientific">Virgisporangium aliadipatigenens</name>
    <dbReference type="NCBI Taxonomy" id="741659"/>
    <lineage>
        <taxon>Bacteria</taxon>
        <taxon>Bacillati</taxon>
        <taxon>Actinomycetota</taxon>
        <taxon>Actinomycetes</taxon>
        <taxon>Micromonosporales</taxon>
        <taxon>Micromonosporaceae</taxon>
        <taxon>Virgisporangium</taxon>
    </lineage>
</organism>
<evidence type="ECO:0000259" key="4">
    <source>
        <dbReference type="PROSITE" id="PS50110"/>
    </source>
</evidence>
<sequence>MGGDITVAGVEGAGSTFTLTAVLHTCPQPDPTLARADLAGRAALGVDDNATNRTVLRRRLTGWGMRCVDVASAAEALDPLALGARFDVAVLDVHMPDVDGAGPAAALRGLPMAANLPMVLLSSVVWRPEPDQQKLFDAMLSKPARATTLQRTLTRLLVDAPTATPDVEEPAAPAQAPAWHPSLRVTEKRHRSRRAQVGACCALPVTAVPGSNR</sequence>
<evidence type="ECO:0000313" key="5">
    <source>
        <dbReference type="EMBL" id="GIJ44087.1"/>
    </source>
</evidence>
<feature type="domain" description="Response regulatory" evidence="4">
    <location>
        <begin position="42"/>
        <end position="157"/>
    </location>
</feature>
<dbReference type="CDD" id="cd17546">
    <property type="entry name" value="REC_hyHK_CKI1_RcsC-like"/>
    <property type="match status" value="1"/>
</dbReference>
<accession>A0A8J3YGR2</accession>
<keyword evidence="6" id="KW-1185">Reference proteome</keyword>
<keyword evidence="2" id="KW-0902">Two-component regulatory system</keyword>
<dbReference type="Gene3D" id="3.40.50.2300">
    <property type="match status" value="1"/>
</dbReference>
<feature type="modified residue" description="4-aspartylphosphate" evidence="3">
    <location>
        <position position="92"/>
    </location>
</feature>
<dbReference type="RefSeq" id="WP_203897667.1">
    <property type="nucleotide sequence ID" value="NZ_BOPF01000003.1"/>
</dbReference>
<dbReference type="SUPFAM" id="SSF52172">
    <property type="entry name" value="CheY-like"/>
    <property type="match status" value="1"/>
</dbReference>
<dbReference type="InterPro" id="IPR011006">
    <property type="entry name" value="CheY-like_superfamily"/>
</dbReference>
<dbReference type="AlphaFoldDB" id="A0A8J3YGR2"/>
<keyword evidence="1 3" id="KW-0597">Phosphoprotein</keyword>
<dbReference type="EMBL" id="BOPF01000003">
    <property type="protein sequence ID" value="GIJ44087.1"/>
    <property type="molecule type" value="Genomic_DNA"/>
</dbReference>
<comment type="caution">
    <text evidence="5">The sequence shown here is derived from an EMBL/GenBank/DDBJ whole genome shotgun (WGS) entry which is preliminary data.</text>
</comment>
<dbReference type="Pfam" id="PF00072">
    <property type="entry name" value="Response_reg"/>
    <property type="match status" value="1"/>
</dbReference>
<evidence type="ECO:0000256" key="1">
    <source>
        <dbReference type="ARBA" id="ARBA00022553"/>
    </source>
</evidence>
<proteinExistence type="predicted"/>
<dbReference type="GO" id="GO:0000160">
    <property type="term" value="P:phosphorelay signal transduction system"/>
    <property type="evidence" value="ECO:0007669"/>
    <property type="project" value="UniProtKB-KW"/>
</dbReference>
<reference evidence="5" key="1">
    <citation type="submission" date="2021-01" db="EMBL/GenBank/DDBJ databases">
        <title>Whole genome shotgun sequence of Virgisporangium aliadipatigenens NBRC 105644.</title>
        <authorList>
            <person name="Komaki H."/>
            <person name="Tamura T."/>
        </authorList>
    </citation>
    <scope>NUCLEOTIDE SEQUENCE</scope>
    <source>
        <strain evidence="5">NBRC 105644</strain>
    </source>
</reference>
<name>A0A8J3YGR2_9ACTN</name>
<dbReference type="PANTHER" id="PTHR45339">
    <property type="entry name" value="HYBRID SIGNAL TRANSDUCTION HISTIDINE KINASE J"/>
    <property type="match status" value="1"/>
</dbReference>
<evidence type="ECO:0000313" key="6">
    <source>
        <dbReference type="Proteomes" id="UP000619260"/>
    </source>
</evidence>
<dbReference type="SMART" id="SM00448">
    <property type="entry name" value="REC"/>
    <property type="match status" value="1"/>
</dbReference>
<dbReference type="PROSITE" id="PS50110">
    <property type="entry name" value="RESPONSE_REGULATORY"/>
    <property type="match status" value="1"/>
</dbReference>
<protein>
    <recommendedName>
        <fullName evidence="4">Response regulatory domain-containing protein</fullName>
    </recommendedName>
</protein>
<gene>
    <name evidence="5" type="ORF">Val02_09730</name>
</gene>
<dbReference type="InterPro" id="IPR001789">
    <property type="entry name" value="Sig_transdc_resp-reg_receiver"/>
</dbReference>
<dbReference type="Proteomes" id="UP000619260">
    <property type="component" value="Unassembled WGS sequence"/>
</dbReference>
<dbReference type="PANTHER" id="PTHR45339:SF1">
    <property type="entry name" value="HYBRID SIGNAL TRANSDUCTION HISTIDINE KINASE J"/>
    <property type="match status" value="1"/>
</dbReference>
<evidence type="ECO:0000256" key="3">
    <source>
        <dbReference type="PROSITE-ProRule" id="PRU00169"/>
    </source>
</evidence>